<sequence length="120" mass="13431">MPLPRLSNQLSLGVIIESSHKFPKAFTSSPFQKVNSDIEVFQCLLPVVKCLMNCLKTADGTGFLFSLFGLRDCSYYEVINFILPHELISHIFSFKGHTNASDLDLFLALRTTILGFSGNR</sequence>
<organism evidence="1 2">
    <name type="scientific">Populus alba x Populus x berolinensis</name>
    <dbReference type="NCBI Taxonomy" id="444605"/>
    <lineage>
        <taxon>Eukaryota</taxon>
        <taxon>Viridiplantae</taxon>
        <taxon>Streptophyta</taxon>
        <taxon>Embryophyta</taxon>
        <taxon>Tracheophyta</taxon>
        <taxon>Spermatophyta</taxon>
        <taxon>Magnoliopsida</taxon>
        <taxon>eudicotyledons</taxon>
        <taxon>Gunneridae</taxon>
        <taxon>Pentapetalae</taxon>
        <taxon>rosids</taxon>
        <taxon>fabids</taxon>
        <taxon>Malpighiales</taxon>
        <taxon>Salicaceae</taxon>
        <taxon>Saliceae</taxon>
        <taxon>Populus</taxon>
    </lineage>
</organism>
<evidence type="ECO:0000313" key="2">
    <source>
        <dbReference type="Proteomes" id="UP001164929"/>
    </source>
</evidence>
<dbReference type="EMBL" id="JAQIZT010000008">
    <property type="protein sequence ID" value="KAJ6988109.1"/>
    <property type="molecule type" value="Genomic_DNA"/>
</dbReference>
<protein>
    <submittedName>
        <fullName evidence="1">Uncharacterized protein</fullName>
    </submittedName>
</protein>
<name>A0AAD6MMU3_9ROSI</name>
<gene>
    <name evidence="1" type="ORF">NC653_021132</name>
</gene>
<reference evidence="1" key="1">
    <citation type="journal article" date="2023" name="Mol. Ecol. Resour.">
        <title>Chromosome-level genome assembly of a triploid poplar Populus alba 'Berolinensis'.</title>
        <authorList>
            <person name="Chen S."/>
            <person name="Yu Y."/>
            <person name="Wang X."/>
            <person name="Wang S."/>
            <person name="Zhang T."/>
            <person name="Zhou Y."/>
            <person name="He R."/>
            <person name="Meng N."/>
            <person name="Wang Y."/>
            <person name="Liu W."/>
            <person name="Liu Z."/>
            <person name="Liu J."/>
            <person name="Guo Q."/>
            <person name="Huang H."/>
            <person name="Sederoff R.R."/>
            <person name="Wang G."/>
            <person name="Qu G."/>
            <person name="Chen S."/>
        </authorList>
    </citation>
    <scope>NUCLEOTIDE SEQUENCE</scope>
    <source>
        <strain evidence="1">SC-2020</strain>
    </source>
</reference>
<keyword evidence="2" id="KW-1185">Reference proteome</keyword>
<comment type="caution">
    <text evidence="1">The sequence shown here is derived from an EMBL/GenBank/DDBJ whole genome shotgun (WGS) entry which is preliminary data.</text>
</comment>
<accession>A0AAD6MMU3</accession>
<evidence type="ECO:0000313" key="1">
    <source>
        <dbReference type="EMBL" id="KAJ6988109.1"/>
    </source>
</evidence>
<dbReference type="AlphaFoldDB" id="A0AAD6MMU3"/>
<dbReference type="Proteomes" id="UP001164929">
    <property type="component" value="Chromosome 8"/>
</dbReference>
<proteinExistence type="predicted"/>